<sequence length="104" mass="11590">MHRLLEWLTDALNPTRREQRLAALRSDLETQTVALFQRFIDAQQATPQQARQQAEDLVRALQARATQHGNLLGKPRAIAGCSAADMAAASTAGTSLNRKVLRWR</sequence>
<dbReference type="EMBL" id="UAVU01000009">
    <property type="protein sequence ID" value="SQC92360.1"/>
    <property type="molecule type" value="Genomic_DNA"/>
</dbReference>
<evidence type="ECO:0000313" key="2">
    <source>
        <dbReference type="Proteomes" id="UP000251197"/>
    </source>
</evidence>
<gene>
    <name evidence="1" type="ORF">NCTC12120_05554</name>
</gene>
<accession>A0A2X3KXP7</accession>
<evidence type="ECO:0000313" key="1">
    <source>
        <dbReference type="EMBL" id="SQC92360.1"/>
    </source>
</evidence>
<dbReference type="Proteomes" id="UP000251197">
    <property type="component" value="Unassembled WGS sequence"/>
</dbReference>
<name>A0A2X3KXP7_9ENTR</name>
<dbReference type="AlphaFoldDB" id="A0A2X3KXP7"/>
<organism evidence="1 2">
    <name type="scientific">Cedecea neteri</name>
    <dbReference type="NCBI Taxonomy" id="158822"/>
    <lineage>
        <taxon>Bacteria</taxon>
        <taxon>Pseudomonadati</taxon>
        <taxon>Pseudomonadota</taxon>
        <taxon>Gammaproteobacteria</taxon>
        <taxon>Enterobacterales</taxon>
        <taxon>Enterobacteriaceae</taxon>
        <taxon>Cedecea</taxon>
    </lineage>
</organism>
<protein>
    <submittedName>
        <fullName evidence="1">Bacterial virulence factor</fullName>
    </submittedName>
</protein>
<reference evidence="1 2" key="1">
    <citation type="submission" date="2018-06" db="EMBL/GenBank/DDBJ databases">
        <authorList>
            <consortium name="Pathogen Informatics"/>
            <person name="Doyle S."/>
        </authorList>
    </citation>
    <scope>NUCLEOTIDE SEQUENCE [LARGE SCALE GENOMIC DNA]</scope>
    <source>
        <strain evidence="1 2">NCTC12120</strain>
    </source>
</reference>
<proteinExistence type="predicted"/>